<dbReference type="GO" id="GO:0046872">
    <property type="term" value="F:metal ion binding"/>
    <property type="evidence" value="ECO:0007669"/>
    <property type="project" value="UniProtKB-KW"/>
</dbReference>
<feature type="region of interest" description="Disordered" evidence="13">
    <location>
        <begin position="405"/>
        <end position="442"/>
    </location>
</feature>
<dbReference type="SFLD" id="SFLDF00408">
    <property type="entry name" value="Diphthamide_biosynthesis_famil"/>
    <property type="match status" value="1"/>
</dbReference>
<dbReference type="FunFam" id="3.40.50.11860:FF:000001">
    <property type="entry name" value="2-(3-amino-3-carboxypropyl)histidine synthase subunit 2"/>
    <property type="match status" value="1"/>
</dbReference>
<dbReference type="AlphaFoldDB" id="A0A1E3HNT4"/>
<organism evidence="14 15">
    <name type="scientific">Cryptococcus amylolentus CBS 6039</name>
    <dbReference type="NCBI Taxonomy" id="1295533"/>
    <lineage>
        <taxon>Eukaryota</taxon>
        <taxon>Fungi</taxon>
        <taxon>Dikarya</taxon>
        <taxon>Basidiomycota</taxon>
        <taxon>Agaricomycotina</taxon>
        <taxon>Tremellomycetes</taxon>
        <taxon>Tremellales</taxon>
        <taxon>Cryptococcaceae</taxon>
        <taxon>Cryptococcus</taxon>
    </lineage>
</organism>
<keyword evidence="9 12" id="KW-0411">Iron-sulfur</keyword>
<dbReference type="EMBL" id="AWGJ01000007">
    <property type="protein sequence ID" value="ODN78023.1"/>
    <property type="molecule type" value="Genomic_DNA"/>
</dbReference>
<dbReference type="GO" id="GO:0051536">
    <property type="term" value="F:iron-sulfur cluster binding"/>
    <property type="evidence" value="ECO:0007669"/>
    <property type="project" value="UniProtKB-KW"/>
</dbReference>
<dbReference type="Proteomes" id="UP000094065">
    <property type="component" value="Unassembled WGS sequence"/>
</dbReference>
<evidence type="ECO:0000256" key="11">
    <source>
        <dbReference type="ARBA" id="ARBA00054092"/>
    </source>
</evidence>
<accession>A0A1E3HNT4</accession>
<dbReference type="RefSeq" id="XP_018993259.1">
    <property type="nucleotide sequence ID" value="XM_019139316.1"/>
</dbReference>
<dbReference type="InterPro" id="IPR010014">
    <property type="entry name" value="DHP2"/>
</dbReference>
<dbReference type="Pfam" id="PF01866">
    <property type="entry name" value="Diphthamide_syn"/>
    <property type="match status" value="1"/>
</dbReference>
<dbReference type="GeneID" id="30156417"/>
<dbReference type="SFLD" id="SFLDG01121">
    <property type="entry name" value="Diphthamide_biosynthesis"/>
    <property type="match status" value="1"/>
</dbReference>
<sequence length="531" mass="57989">MSDAFSTHPEHALDHPELEAILEQAKAGPSSASLGDGAAGMSVEDTFEVEESVRRILEGGYKTIGLQFPDELLPTSVSVYRAIQTRIGHTGAQAYVLADSTYGNCCPDILSCLHLPADFLVHYGHACLTPTDALPIHYVFPRKKLDVGHAFGALSKTSEEDVQDGKKGVIVVWDVAYDWLASSIAETFTKESTIPITFAHINKPTAAPPKTDEKGKAPALRSVEPPEGLALTDCILWYIGEEGRSSMNLQMTHAYNSLYLYSPTSQTTSPLHRTTSRLLSRRLFALHQALSSDVFGLIVSNIGLSSSRPLLAQLRADLRRAQKKSYTLSVGRLNPAKLANFVEIECFVLVGCNEGGVVDSKEFLRPIITPWELSLALQGEGHEWAPEKWTLDLGKVLEGESVFPSAGLWTDEPTDAKAKADEDDDKSETQSNHSTSSDEAPKFSLITGTYRTKKRFNDESAGPASTNQIESGIQDLTLRNQTFSLSKLESAGSSFLASREFKGLEVRYGMDEPSLLEEGRSGVARGYTEEK</sequence>
<keyword evidence="15" id="KW-1185">Reference proteome</keyword>
<dbReference type="InterPro" id="IPR042263">
    <property type="entry name" value="DPH1/DPH2_1"/>
</dbReference>
<comment type="cofactor">
    <cofactor evidence="1">
        <name>[4Fe-4S] cluster</name>
        <dbReference type="ChEBI" id="CHEBI:49883"/>
    </cofactor>
</comment>
<dbReference type="GO" id="GO:0090560">
    <property type="term" value="F:2-(3-amino-3-carboxypropyl)histidine synthase activity"/>
    <property type="evidence" value="ECO:0007669"/>
    <property type="project" value="InterPro"/>
</dbReference>
<evidence type="ECO:0000313" key="15">
    <source>
        <dbReference type="Proteomes" id="UP000094065"/>
    </source>
</evidence>
<protein>
    <recommendedName>
        <fullName evidence="5 12">2-(3-amino-3-carboxypropyl)histidine synthase subunit 2</fullName>
    </recommendedName>
</protein>
<comment type="pathway">
    <text evidence="3 12">Protein modification; peptidyl-diphthamide biosynthesis.</text>
</comment>
<evidence type="ECO:0000256" key="5">
    <source>
        <dbReference type="ARBA" id="ARBA00021914"/>
    </source>
</evidence>
<evidence type="ECO:0000256" key="13">
    <source>
        <dbReference type="SAM" id="MobiDB-lite"/>
    </source>
</evidence>
<dbReference type="Gene3D" id="3.40.50.11840">
    <property type="entry name" value="Diphthamide synthesis DPH1/DPH2 domain 1"/>
    <property type="match status" value="1"/>
</dbReference>
<gene>
    <name evidence="14" type="ORF">L202_05108</name>
</gene>
<comment type="caution">
    <text evidence="14">The sequence shown here is derived from an EMBL/GenBank/DDBJ whole genome shotgun (WGS) entry which is preliminary data.</text>
</comment>
<dbReference type="PANTHER" id="PTHR10762">
    <property type="entry name" value="DIPHTHAMIDE BIOSYNTHESIS PROTEIN"/>
    <property type="match status" value="1"/>
</dbReference>
<dbReference type="GO" id="GO:0017183">
    <property type="term" value="P:protein histidyl modification to diphthamide"/>
    <property type="evidence" value="ECO:0007669"/>
    <property type="project" value="UniProtKB-UniPathway"/>
</dbReference>
<evidence type="ECO:0000256" key="8">
    <source>
        <dbReference type="ARBA" id="ARBA00023004"/>
    </source>
</evidence>
<evidence type="ECO:0000256" key="9">
    <source>
        <dbReference type="ARBA" id="ARBA00023014"/>
    </source>
</evidence>
<proteinExistence type="inferred from homology"/>
<evidence type="ECO:0000256" key="12">
    <source>
        <dbReference type="RuleBase" id="RU364133"/>
    </source>
</evidence>
<keyword evidence="8 12" id="KW-0408">Iron</keyword>
<dbReference type="InterPro" id="IPR016435">
    <property type="entry name" value="DPH1/DPH2"/>
</dbReference>
<evidence type="ECO:0000256" key="6">
    <source>
        <dbReference type="ARBA" id="ARBA00022490"/>
    </source>
</evidence>
<reference evidence="14 15" key="1">
    <citation type="submission" date="2016-06" db="EMBL/GenBank/DDBJ databases">
        <title>Evolution of pathogenesis and genome organization in the Tremellales.</title>
        <authorList>
            <person name="Cuomo C."/>
            <person name="Litvintseva A."/>
            <person name="Heitman J."/>
            <person name="Chen Y."/>
            <person name="Sun S."/>
            <person name="Springer D."/>
            <person name="Dromer F."/>
            <person name="Young S."/>
            <person name="Zeng Q."/>
            <person name="Chapman S."/>
            <person name="Gujja S."/>
            <person name="Saif S."/>
            <person name="Birren B."/>
        </authorList>
    </citation>
    <scope>NUCLEOTIDE SEQUENCE [LARGE SCALE GENOMIC DNA]</scope>
    <source>
        <strain evidence="14 15">CBS 6039</strain>
    </source>
</reference>
<dbReference type="UniPathway" id="UPA00559"/>
<evidence type="ECO:0000256" key="10">
    <source>
        <dbReference type="ARBA" id="ARBA00034128"/>
    </source>
</evidence>
<comment type="function">
    <text evidence="11">Required for the first step of diphthamide biosynthesis, a post-translational modification of histidine which occurs in elongation factor 2. DPH1 and DPH2 transfer a 3-amino-3-carboxypropyl (ACP) group from S-adenosyl-L-methionine (SAM) to a histidine residue, the reaction is assisted by a reduction system comprising DPH3 and a NADH-dependent reductase, predominantly CBR1. Facilitates the reduction of the catalytic iron-sulfur cluster found in the DPH1 subunit.</text>
</comment>
<comment type="function">
    <text evidence="12">Required for the first step of diphthamide biosynthesis, a post-translational modification of histidine which occurs in elongation factor 2. DPH1 and DPH2 transfer a 3-amino-3-carboxypropyl (ACP) group from S-adenosyl-L-methionine (SAM) to a histidine residue, the reaction is assisted by a reduction system comprising DPH3 and a NADH-dependent reductase. Facilitates the reduction of the catalytic iron-sulfur cluster found in the DPH1 subunit.</text>
</comment>
<evidence type="ECO:0000313" key="14">
    <source>
        <dbReference type="EMBL" id="ODN78023.1"/>
    </source>
</evidence>
<dbReference type="NCBIfam" id="TIGR00322">
    <property type="entry name" value="diphth2_R"/>
    <property type="match status" value="1"/>
</dbReference>
<dbReference type="NCBIfam" id="TIGR00272">
    <property type="entry name" value="DPH2"/>
    <property type="match status" value="1"/>
</dbReference>
<comment type="similarity">
    <text evidence="4 12">Belongs to the DPH1/DPH2 family. DPH2 subfamily.</text>
</comment>
<keyword evidence="6 12" id="KW-0963">Cytoplasm</keyword>
<evidence type="ECO:0000256" key="3">
    <source>
        <dbReference type="ARBA" id="ARBA00005156"/>
    </source>
</evidence>
<name>A0A1E3HNT4_9TREE</name>
<dbReference type="FunFam" id="3.40.50.11840:FF:000005">
    <property type="entry name" value="2-(3-amino-3-carboxypropyl)histidine synthase subunit 2"/>
    <property type="match status" value="1"/>
</dbReference>
<evidence type="ECO:0000256" key="2">
    <source>
        <dbReference type="ARBA" id="ARBA00004496"/>
    </source>
</evidence>
<dbReference type="PANTHER" id="PTHR10762:SF2">
    <property type="entry name" value="2-(3-AMINO-3-CARBOXYPROPYL)HISTIDINE SYNTHASE SUBUNIT 2"/>
    <property type="match status" value="1"/>
</dbReference>
<dbReference type="SFLD" id="SFLDS00032">
    <property type="entry name" value="Radical_SAM_3-amino-3-carboxyp"/>
    <property type="match status" value="1"/>
</dbReference>
<dbReference type="InterPro" id="IPR042265">
    <property type="entry name" value="DPH1/DPH2_3"/>
</dbReference>
<dbReference type="Gene3D" id="3.40.50.11860">
    <property type="entry name" value="Diphthamide synthesis DPH1/DPH2 domain 3"/>
    <property type="match status" value="1"/>
</dbReference>
<dbReference type="GO" id="GO:0005737">
    <property type="term" value="C:cytoplasm"/>
    <property type="evidence" value="ECO:0007669"/>
    <property type="project" value="UniProtKB-SubCell"/>
</dbReference>
<dbReference type="OrthoDB" id="449241at2759"/>
<evidence type="ECO:0000256" key="1">
    <source>
        <dbReference type="ARBA" id="ARBA00001966"/>
    </source>
</evidence>
<comment type="subunit">
    <text evidence="10">Component of the 2-(3-amino-3-carboxypropyl)histidine synthase complex composed of DPH1, DPH2, DPH3 and a NADH-dependent reductase, predominantly CBR1.</text>
</comment>
<comment type="subcellular location">
    <subcellularLocation>
        <location evidence="2 12">Cytoplasm</location>
    </subcellularLocation>
</comment>
<dbReference type="STRING" id="1295533.A0A1E3HNT4"/>
<keyword evidence="7 12" id="KW-0479">Metal-binding</keyword>
<evidence type="ECO:0000256" key="4">
    <source>
        <dbReference type="ARBA" id="ARBA00006179"/>
    </source>
</evidence>
<evidence type="ECO:0000256" key="7">
    <source>
        <dbReference type="ARBA" id="ARBA00022723"/>
    </source>
</evidence>